<dbReference type="InterPro" id="IPR050952">
    <property type="entry name" value="TRIM-NHL_E3_ligases"/>
</dbReference>
<dbReference type="Gene3D" id="2.120.10.30">
    <property type="entry name" value="TolB, C-terminal domain"/>
    <property type="match status" value="2"/>
</dbReference>
<keyword evidence="3" id="KW-0677">Repeat</keyword>
<evidence type="ECO:0000256" key="8">
    <source>
        <dbReference type="SAM" id="SignalP"/>
    </source>
</evidence>
<dbReference type="InterPro" id="IPR011990">
    <property type="entry name" value="TPR-like_helical_dom_sf"/>
</dbReference>
<dbReference type="Proteomes" id="UP001596250">
    <property type="component" value="Unassembled WGS sequence"/>
</dbReference>
<dbReference type="Pfam" id="PF01436">
    <property type="entry name" value="NHL"/>
    <property type="match status" value="2"/>
</dbReference>
<comment type="subcellular location">
    <subcellularLocation>
        <location evidence="1">Membrane</location>
        <topology evidence="1">Multi-pass membrane protein</topology>
    </subcellularLocation>
</comment>
<keyword evidence="4 7" id="KW-1133">Transmembrane helix</keyword>
<evidence type="ECO:0000313" key="11">
    <source>
        <dbReference type="Proteomes" id="UP001596250"/>
    </source>
</evidence>
<dbReference type="PROSITE" id="PS51125">
    <property type="entry name" value="NHL"/>
    <property type="match status" value="2"/>
</dbReference>
<dbReference type="SUPFAM" id="SSF48452">
    <property type="entry name" value="TPR-like"/>
    <property type="match status" value="1"/>
</dbReference>
<feature type="transmembrane region" description="Helical" evidence="7">
    <location>
        <begin position="546"/>
        <end position="563"/>
    </location>
</feature>
<feature type="transmembrane region" description="Helical" evidence="7">
    <location>
        <begin position="476"/>
        <end position="493"/>
    </location>
</feature>
<evidence type="ECO:0000313" key="10">
    <source>
        <dbReference type="EMBL" id="MFC5985886.1"/>
    </source>
</evidence>
<name>A0ABW1ILF5_9BACL</name>
<dbReference type="InterPro" id="IPR011042">
    <property type="entry name" value="6-blade_b-propeller_TolB-like"/>
</dbReference>
<sequence>MRSNVRTWARLSILCLLAVVLASLAPIKAAAEVTYGTFTKDSFGHQIITQPAYTPYKMIGTELTVPDSEDPSIQVPSPLQKPSDVFIDDKDNIYIADTGNNRIVKFNPEGEFLRYYQLEDNALNGPQGVFVTDNGDIFIADTGNKRVVRLSQEGELLNEYHRPESRNVPETLKFDPTKVVVDKRGYIYIVTMGGYYGMVQLDPDGEFKRFYGANAAPFSFMDAIKRAIYTREMYENETSKIPPSINNATIDHEGFIYTVTSGEGVSSQQIKKLNYQGENILAQYSKFGTAKQSFGEYNRFDARFVDGVSMQPQIIDVAVDQEGNFTVLDSYYTYLSQYDASGNLLFYWGGPSSAATSQLGLIKTPSAIEINSKGDLFVLDSQENMLQAYRLSEFGALVHHANRLTQQGRYVESEEPWEEVLRLNSEYLPAILGLARVAYKKEDYEKAAELFKRAGNAVGYSESFWQIRLQWFQKRFSIFANTVIIIAVLFFILRRLSRKWNVKRLWQQGMRGNRMALLDQLKQTLVIIRHPVDGFTALRYENKGSYLSAFILLAATSTALVATETTTSFAFNPVPPSSINIGSVLLPFFGVWFGFVVCNYLVSSIYHGEGRFKDVFVGSAYALVPFIIVGLPLAILSNIMTHAEGTIYDYLQNGMYIWLALMFIWMVQALHNYSVGETMLNIILSIFALMILAVLIFLIFGLTNELIVFIYEVYQEVVLR</sequence>
<evidence type="ECO:0000259" key="9">
    <source>
        <dbReference type="Pfam" id="PF04893"/>
    </source>
</evidence>
<evidence type="ECO:0000256" key="3">
    <source>
        <dbReference type="ARBA" id="ARBA00022737"/>
    </source>
</evidence>
<dbReference type="InterPro" id="IPR001258">
    <property type="entry name" value="NHL_repeat"/>
</dbReference>
<feature type="transmembrane region" description="Helical" evidence="7">
    <location>
        <begin position="680"/>
        <end position="702"/>
    </location>
</feature>
<feature type="transmembrane region" description="Helical" evidence="7">
    <location>
        <begin position="615"/>
        <end position="635"/>
    </location>
</feature>
<proteinExistence type="predicted"/>
<feature type="chain" id="PRO_5047382647" evidence="8">
    <location>
        <begin position="32"/>
        <end position="720"/>
    </location>
</feature>
<feature type="domain" description="Yip1" evidence="9">
    <location>
        <begin position="527"/>
        <end position="695"/>
    </location>
</feature>
<evidence type="ECO:0000256" key="1">
    <source>
        <dbReference type="ARBA" id="ARBA00004141"/>
    </source>
</evidence>
<organism evidence="10 11">
    <name type="scientific">Marinicrinis lubricantis</name>
    <dbReference type="NCBI Taxonomy" id="2086470"/>
    <lineage>
        <taxon>Bacteria</taxon>
        <taxon>Bacillati</taxon>
        <taxon>Bacillota</taxon>
        <taxon>Bacilli</taxon>
        <taxon>Bacillales</taxon>
        <taxon>Paenibacillaceae</taxon>
    </lineage>
</organism>
<dbReference type="Pfam" id="PF04893">
    <property type="entry name" value="Yip1"/>
    <property type="match status" value="1"/>
</dbReference>
<feature type="signal peptide" evidence="8">
    <location>
        <begin position="1"/>
        <end position="31"/>
    </location>
</feature>
<reference evidence="11" key="1">
    <citation type="journal article" date="2019" name="Int. J. Syst. Evol. Microbiol.">
        <title>The Global Catalogue of Microorganisms (GCM) 10K type strain sequencing project: providing services to taxonomists for standard genome sequencing and annotation.</title>
        <authorList>
            <consortium name="The Broad Institute Genomics Platform"/>
            <consortium name="The Broad Institute Genome Sequencing Center for Infectious Disease"/>
            <person name="Wu L."/>
            <person name="Ma J."/>
        </authorList>
    </citation>
    <scope>NUCLEOTIDE SEQUENCE [LARGE SCALE GENOMIC DNA]</scope>
    <source>
        <strain evidence="11">CCM 8749</strain>
    </source>
</reference>
<accession>A0ABW1ILF5</accession>
<dbReference type="EMBL" id="JBHSQV010000033">
    <property type="protein sequence ID" value="MFC5985886.1"/>
    <property type="molecule type" value="Genomic_DNA"/>
</dbReference>
<dbReference type="PANTHER" id="PTHR24104">
    <property type="entry name" value="E3 UBIQUITIN-PROTEIN LIGASE NHLRC1-RELATED"/>
    <property type="match status" value="1"/>
</dbReference>
<evidence type="ECO:0000256" key="6">
    <source>
        <dbReference type="PROSITE-ProRule" id="PRU00504"/>
    </source>
</evidence>
<evidence type="ECO:0000256" key="2">
    <source>
        <dbReference type="ARBA" id="ARBA00022692"/>
    </source>
</evidence>
<dbReference type="CDD" id="cd05819">
    <property type="entry name" value="NHL"/>
    <property type="match status" value="1"/>
</dbReference>
<evidence type="ECO:0000256" key="4">
    <source>
        <dbReference type="ARBA" id="ARBA00022989"/>
    </source>
</evidence>
<keyword evidence="2 7" id="KW-0812">Transmembrane</keyword>
<feature type="transmembrane region" description="Helical" evidence="7">
    <location>
        <begin position="583"/>
        <end position="603"/>
    </location>
</feature>
<evidence type="ECO:0000256" key="5">
    <source>
        <dbReference type="ARBA" id="ARBA00023136"/>
    </source>
</evidence>
<comment type="caution">
    <text evidence="10">The sequence shown here is derived from an EMBL/GenBank/DDBJ whole genome shotgun (WGS) entry which is preliminary data.</text>
</comment>
<dbReference type="SUPFAM" id="SSF101898">
    <property type="entry name" value="NHL repeat"/>
    <property type="match status" value="1"/>
</dbReference>
<keyword evidence="11" id="KW-1185">Reference proteome</keyword>
<keyword evidence="5 7" id="KW-0472">Membrane</keyword>
<feature type="repeat" description="NHL" evidence="6">
    <location>
        <begin position="123"/>
        <end position="153"/>
    </location>
</feature>
<dbReference type="RefSeq" id="WP_379893163.1">
    <property type="nucleotide sequence ID" value="NZ_CBCSCT010000031.1"/>
</dbReference>
<keyword evidence="8" id="KW-0732">Signal</keyword>
<protein>
    <submittedName>
        <fullName evidence="10">YIP1 family protein</fullName>
    </submittedName>
</protein>
<dbReference type="PANTHER" id="PTHR24104:SF25">
    <property type="entry name" value="PROTEIN LIN-41"/>
    <property type="match status" value="1"/>
</dbReference>
<evidence type="ECO:0000256" key="7">
    <source>
        <dbReference type="SAM" id="Phobius"/>
    </source>
</evidence>
<feature type="repeat" description="NHL" evidence="6">
    <location>
        <begin position="78"/>
        <end position="109"/>
    </location>
</feature>
<dbReference type="InterPro" id="IPR006977">
    <property type="entry name" value="Yip1_dom"/>
</dbReference>
<gene>
    <name evidence="10" type="ORF">ACFPXP_05505</name>
</gene>
<feature type="transmembrane region" description="Helical" evidence="7">
    <location>
        <begin position="655"/>
        <end position="673"/>
    </location>
</feature>